<organism evidence="2 3">
    <name type="scientific">Symbiodinium necroappetens</name>
    <dbReference type="NCBI Taxonomy" id="1628268"/>
    <lineage>
        <taxon>Eukaryota</taxon>
        <taxon>Sar</taxon>
        <taxon>Alveolata</taxon>
        <taxon>Dinophyceae</taxon>
        <taxon>Suessiales</taxon>
        <taxon>Symbiodiniaceae</taxon>
        <taxon>Symbiodinium</taxon>
    </lineage>
</organism>
<reference evidence="2" key="1">
    <citation type="submission" date="2021-02" db="EMBL/GenBank/DDBJ databases">
        <authorList>
            <person name="Dougan E. K."/>
            <person name="Rhodes N."/>
            <person name="Thang M."/>
            <person name="Chan C."/>
        </authorList>
    </citation>
    <scope>NUCLEOTIDE SEQUENCE</scope>
</reference>
<keyword evidence="3" id="KW-1185">Reference proteome</keyword>
<feature type="region of interest" description="Disordered" evidence="1">
    <location>
        <begin position="109"/>
        <end position="129"/>
    </location>
</feature>
<accession>A0A812L558</accession>
<dbReference type="EMBL" id="CAJNJA010008683">
    <property type="protein sequence ID" value="CAE7239294.1"/>
    <property type="molecule type" value="Genomic_DNA"/>
</dbReference>
<dbReference type="OrthoDB" id="10266364at2759"/>
<feature type="compositionally biased region" description="Acidic residues" evidence="1">
    <location>
        <begin position="118"/>
        <end position="129"/>
    </location>
</feature>
<evidence type="ECO:0000313" key="3">
    <source>
        <dbReference type="Proteomes" id="UP000601435"/>
    </source>
</evidence>
<evidence type="ECO:0000256" key="1">
    <source>
        <dbReference type="SAM" id="MobiDB-lite"/>
    </source>
</evidence>
<evidence type="ECO:0000313" key="2">
    <source>
        <dbReference type="EMBL" id="CAE7239294.1"/>
    </source>
</evidence>
<comment type="caution">
    <text evidence="2">The sequence shown here is derived from an EMBL/GenBank/DDBJ whole genome shotgun (WGS) entry which is preliminary data.</text>
</comment>
<protein>
    <submittedName>
        <fullName evidence="2">METTL21A protein</fullName>
    </submittedName>
</protein>
<dbReference type="AlphaFoldDB" id="A0A812L558"/>
<name>A0A812L558_9DINO</name>
<proteinExistence type="predicted"/>
<dbReference type="Proteomes" id="UP000601435">
    <property type="component" value="Unassembled WGS sequence"/>
</dbReference>
<sequence>MTDGMLRSPTFLVGAERQRKNLDEFKRREQQLAEAYHKNKPLCFNACSYQKTHPVKAQKGHKDADACLTVPLVLGVADGVSQIEDFGIDASMLPNELLQAAVRLHRSFHDDDVRPDIDEKDEQYDEHDN</sequence>
<gene>
    <name evidence="2" type="primary">METTL21A</name>
    <name evidence="2" type="ORF">SNEC2469_LOCUS4209</name>
</gene>